<feature type="compositionally biased region" description="Basic and acidic residues" evidence="4">
    <location>
        <begin position="65"/>
        <end position="81"/>
    </location>
</feature>
<keyword evidence="3" id="KW-0472">Membrane</keyword>
<dbReference type="InterPro" id="IPR005644">
    <property type="entry name" value="NolW-like"/>
</dbReference>
<feature type="domain" description="NolW-like" evidence="6">
    <location>
        <begin position="284"/>
        <end position="382"/>
    </location>
</feature>
<dbReference type="Proteomes" id="UP000319383">
    <property type="component" value="Chromosome"/>
</dbReference>
<proteinExistence type="predicted"/>
<feature type="signal peptide" evidence="5">
    <location>
        <begin position="1"/>
        <end position="26"/>
    </location>
</feature>
<dbReference type="GO" id="GO:0015627">
    <property type="term" value="C:type II protein secretion system complex"/>
    <property type="evidence" value="ECO:0007669"/>
    <property type="project" value="TreeGrafter"/>
</dbReference>
<feature type="compositionally biased region" description="Basic and acidic residues" evidence="4">
    <location>
        <begin position="946"/>
        <end position="964"/>
    </location>
</feature>
<gene>
    <name evidence="7" type="ORF">Mal52_51580</name>
</gene>
<feature type="chain" id="PRO_5022233884" evidence="5">
    <location>
        <begin position="27"/>
        <end position="980"/>
    </location>
</feature>
<dbReference type="KEGG" id="sdyn:Mal52_51580"/>
<evidence type="ECO:0000256" key="1">
    <source>
        <dbReference type="ARBA" id="ARBA00004370"/>
    </source>
</evidence>
<feature type="region of interest" description="Disordered" evidence="4">
    <location>
        <begin position="939"/>
        <end position="980"/>
    </location>
</feature>
<feature type="compositionally biased region" description="Low complexity" evidence="4">
    <location>
        <begin position="41"/>
        <end position="64"/>
    </location>
</feature>
<dbReference type="Gene3D" id="3.30.1370.120">
    <property type="match status" value="4"/>
</dbReference>
<keyword evidence="8" id="KW-1185">Reference proteome</keyword>
<dbReference type="PANTHER" id="PTHR30332:SF24">
    <property type="entry name" value="SECRETIN GSPD-RELATED"/>
    <property type="match status" value="1"/>
</dbReference>
<sequence length="980" mass="109879" precursor="true">MRSMHRIFLSAVCGLLLSGLPELCQAQEAVAVPAGVRSRRSSPSQPGQPGQPQPGQAKPDGNAKPGDDKNKDKKPDDKKAEPGTSAVKRPAKPEEEPKPEDLKLQRLGDGEVRFNFRGAPWPVVLKELADVAHLNLDWQELPGDYLNFVTTRSYEVDEARDVINRHLLARGYTMILHEEMLSVVSLKKIKELNPAVVPEVTPEELAKLMPHEYVRTSFVLDTLIAKDLAGQLKPLISPEHGRLDAVESLNRLEAMDTVANLRQIQSYLLMEKSDIGQDRVMQEFFLKHTRASETLVQLQDLLGIKRTAEVSGAANPQMQQQMQQMMQRMQQQQQKKGGDAGASAPEEVRLIVNSRSNSIMATAPPNKMAIITQAIKSLDVAADPSDSLFNNIDRMQTYRLAATDPETLVNMLEDLGGLDIGTQLEVDKKNKAIIAKASMTDHLMIRKLIAKLDGSGRRFDVIKLRRLDAIEVAGSIKFMMGGEEEKKDNRRSRYWGYGGYGSNEKDEKDDKFRVDADMDNNRLLLWANDIELDSVEELLVKLGEIRAPGQNRSKMRLMEAVSPEDSEKVLERLRKIWPNIAPNELILPEPVETPKSDEPAEEQQDEAAEPKTAARPIQPRLQLANFYEEKAAAKEPATEKPVEAAPVDAASADAGNNQQAGRPADVRKAEAPPISIRRTHDGRLVISCDDPAALDILEDLMVDIAPPPKTYKVFFLKYASAYWVSFNLEDFFKEDDDDDKQRRPYWSSWYDNDDSSKDETRSLSKRKKLKFIVDVDTNSIMVRGGDATQWKTVEQLIELYDKALPPNSRNVRHVQIFKLKHNSAKDVSLAIKDVYRDLLSANDKALENQPKKQTNIRYADMYGDDDKDELSQGRFKGDLSIGVDPKTNTLIVSATEAILHNVGIMIKELENSAAPLESNMQVVKLKPGMDSAAIHENLAKLLNPRPSEDEKKRQEAEKQKEMQRKQQQQQQDAAAAAILN</sequence>
<feature type="compositionally biased region" description="Low complexity" evidence="4">
    <location>
        <begin position="965"/>
        <end position="980"/>
    </location>
</feature>
<reference evidence="7 8" key="1">
    <citation type="submission" date="2019-02" db="EMBL/GenBank/DDBJ databases">
        <title>Deep-cultivation of Planctomycetes and their phenomic and genomic characterization uncovers novel biology.</title>
        <authorList>
            <person name="Wiegand S."/>
            <person name="Jogler M."/>
            <person name="Boedeker C."/>
            <person name="Pinto D."/>
            <person name="Vollmers J."/>
            <person name="Rivas-Marin E."/>
            <person name="Kohn T."/>
            <person name="Peeters S.H."/>
            <person name="Heuer A."/>
            <person name="Rast P."/>
            <person name="Oberbeckmann S."/>
            <person name="Bunk B."/>
            <person name="Jeske O."/>
            <person name="Meyerdierks A."/>
            <person name="Storesund J.E."/>
            <person name="Kallscheuer N."/>
            <person name="Luecker S."/>
            <person name="Lage O.M."/>
            <person name="Pohl T."/>
            <person name="Merkel B.J."/>
            <person name="Hornburger P."/>
            <person name="Mueller R.-W."/>
            <person name="Bruemmer F."/>
            <person name="Labrenz M."/>
            <person name="Spormann A.M."/>
            <person name="Op den Camp H."/>
            <person name="Overmann J."/>
            <person name="Amann R."/>
            <person name="Jetten M.S.M."/>
            <person name="Mascher T."/>
            <person name="Medema M.H."/>
            <person name="Devos D.P."/>
            <person name="Kaster A.-K."/>
            <person name="Ovreas L."/>
            <person name="Rohde M."/>
            <person name="Galperin M.Y."/>
            <person name="Jogler C."/>
        </authorList>
    </citation>
    <scope>NUCLEOTIDE SEQUENCE [LARGE SCALE GENOMIC DNA]</scope>
    <source>
        <strain evidence="7 8">Mal52</strain>
    </source>
</reference>
<dbReference type="InterPro" id="IPR050810">
    <property type="entry name" value="Bact_Secretion_Sys_Channel"/>
</dbReference>
<keyword evidence="2 5" id="KW-0732">Signal</keyword>
<dbReference type="RefSeq" id="WP_145379130.1">
    <property type="nucleotide sequence ID" value="NZ_CP036276.1"/>
</dbReference>
<dbReference type="EMBL" id="CP036276">
    <property type="protein sequence ID" value="QDU46636.1"/>
    <property type="molecule type" value="Genomic_DNA"/>
</dbReference>
<comment type="subcellular location">
    <subcellularLocation>
        <location evidence="1">Membrane</location>
    </subcellularLocation>
</comment>
<protein>
    <submittedName>
        <fullName evidence="7">Bacterial type II/III secretion system short domain protein</fullName>
    </submittedName>
</protein>
<name>A0A517ZW22_9PLAN</name>
<evidence type="ECO:0000313" key="7">
    <source>
        <dbReference type="EMBL" id="QDU46636.1"/>
    </source>
</evidence>
<feature type="region of interest" description="Disordered" evidence="4">
    <location>
        <begin position="736"/>
        <end position="759"/>
    </location>
</feature>
<evidence type="ECO:0000256" key="4">
    <source>
        <dbReference type="SAM" id="MobiDB-lite"/>
    </source>
</evidence>
<dbReference type="GO" id="GO:0016020">
    <property type="term" value="C:membrane"/>
    <property type="evidence" value="ECO:0007669"/>
    <property type="project" value="UniProtKB-SubCell"/>
</dbReference>
<dbReference type="GO" id="GO:0009306">
    <property type="term" value="P:protein secretion"/>
    <property type="evidence" value="ECO:0007669"/>
    <property type="project" value="TreeGrafter"/>
</dbReference>
<dbReference type="Pfam" id="PF03958">
    <property type="entry name" value="Secretin_N"/>
    <property type="match status" value="2"/>
</dbReference>
<evidence type="ECO:0000259" key="6">
    <source>
        <dbReference type="Pfam" id="PF03958"/>
    </source>
</evidence>
<feature type="region of interest" description="Disordered" evidence="4">
    <location>
        <begin position="35"/>
        <end position="106"/>
    </location>
</feature>
<evidence type="ECO:0000256" key="3">
    <source>
        <dbReference type="ARBA" id="ARBA00023136"/>
    </source>
</evidence>
<feature type="region of interest" description="Disordered" evidence="4">
    <location>
        <begin position="585"/>
        <end position="615"/>
    </location>
</feature>
<feature type="domain" description="NolW-like" evidence="6">
    <location>
        <begin position="814"/>
        <end position="910"/>
    </location>
</feature>
<evidence type="ECO:0000256" key="2">
    <source>
        <dbReference type="ARBA" id="ARBA00022729"/>
    </source>
</evidence>
<organism evidence="7 8">
    <name type="scientific">Symmachiella dynata</name>
    <dbReference type="NCBI Taxonomy" id="2527995"/>
    <lineage>
        <taxon>Bacteria</taxon>
        <taxon>Pseudomonadati</taxon>
        <taxon>Planctomycetota</taxon>
        <taxon>Planctomycetia</taxon>
        <taxon>Planctomycetales</taxon>
        <taxon>Planctomycetaceae</taxon>
        <taxon>Symmachiella</taxon>
    </lineage>
</organism>
<accession>A0A517ZW22</accession>
<dbReference type="InterPro" id="IPR038591">
    <property type="entry name" value="NolW-like_sf"/>
</dbReference>
<dbReference type="PANTHER" id="PTHR30332">
    <property type="entry name" value="PROBABLE GENERAL SECRETION PATHWAY PROTEIN D"/>
    <property type="match status" value="1"/>
</dbReference>
<dbReference type="AlphaFoldDB" id="A0A517ZW22"/>
<feature type="compositionally biased region" description="Basic and acidic residues" evidence="4">
    <location>
        <begin position="91"/>
        <end position="106"/>
    </location>
</feature>
<evidence type="ECO:0000313" key="8">
    <source>
        <dbReference type="Proteomes" id="UP000319383"/>
    </source>
</evidence>
<evidence type="ECO:0000256" key="5">
    <source>
        <dbReference type="SAM" id="SignalP"/>
    </source>
</evidence>